<sequence>MQMSAPRVGRCTLLLLSTLAALLHCGLGLRVTAVEVPRVVTAGSDVRLSCAYELSRTRPDPLYSIKWYRGHEQFYELLPSRAQPTKRYSFPGIAVDVSTCRSTNLLLYHTNSMQANMTVVEVPSWGPVVVGVRDNEEVAVGHILGLSCSIALTEPPATLSWLINGQSAASHRVPAPVVQTYKHMHRPEIRSDVRLYLSESMFQRGALRLTCRAVLEDVFLREARLTLHDAHKPKPAVFGWFSSGCEAQSSLLTTCSCAAALLLLTL</sequence>
<keyword evidence="1" id="KW-0732">Signal</keyword>
<organism evidence="3 4">
    <name type="scientific">Hyalella azteca</name>
    <name type="common">Amphipod</name>
    <dbReference type="NCBI Taxonomy" id="294128"/>
    <lineage>
        <taxon>Eukaryota</taxon>
        <taxon>Metazoa</taxon>
        <taxon>Ecdysozoa</taxon>
        <taxon>Arthropoda</taxon>
        <taxon>Crustacea</taxon>
        <taxon>Multicrustacea</taxon>
        <taxon>Malacostraca</taxon>
        <taxon>Eumalacostraca</taxon>
        <taxon>Peracarida</taxon>
        <taxon>Amphipoda</taxon>
        <taxon>Senticaudata</taxon>
        <taxon>Talitrida</taxon>
        <taxon>Talitroidea</taxon>
        <taxon>Hyalellidae</taxon>
        <taxon>Hyalella</taxon>
    </lineage>
</organism>
<evidence type="ECO:0000313" key="4">
    <source>
        <dbReference type="RefSeq" id="XP_047740903.1"/>
    </source>
</evidence>
<feature type="domain" description="Ig-like" evidence="2">
    <location>
        <begin position="127"/>
        <end position="226"/>
    </location>
</feature>
<protein>
    <submittedName>
        <fullName evidence="4">Uncharacterized protein LOC125179318</fullName>
    </submittedName>
</protein>
<dbReference type="RefSeq" id="XP_047740903.1">
    <property type="nucleotide sequence ID" value="XM_047884947.1"/>
</dbReference>
<dbReference type="Proteomes" id="UP000694843">
    <property type="component" value="Unplaced"/>
</dbReference>
<dbReference type="PANTHER" id="PTHR21261:SF15">
    <property type="entry name" value="BEATEN PATH IIIA, ISOFORM D-RELATED"/>
    <property type="match status" value="1"/>
</dbReference>
<feature type="chain" id="PRO_5037515883" evidence="1">
    <location>
        <begin position="29"/>
        <end position="266"/>
    </location>
</feature>
<evidence type="ECO:0000256" key="1">
    <source>
        <dbReference type="SAM" id="SignalP"/>
    </source>
</evidence>
<dbReference type="PANTHER" id="PTHR21261">
    <property type="entry name" value="BEAT PROTEIN"/>
    <property type="match status" value="1"/>
</dbReference>
<dbReference type="PROSITE" id="PS50835">
    <property type="entry name" value="IG_LIKE"/>
    <property type="match status" value="1"/>
</dbReference>
<keyword evidence="3" id="KW-1185">Reference proteome</keyword>
<evidence type="ECO:0000259" key="2">
    <source>
        <dbReference type="PROSITE" id="PS50835"/>
    </source>
</evidence>
<name>A0A979FUJ9_HYAAZ</name>
<dbReference type="OrthoDB" id="6351205at2759"/>
<accession>A0A979FUJ9</accession>
<dbReference type="GeneID" id="125179318"/>
<proteinExistence type="predicted"/>
<gene>
    <name evidence="4" type="primary">LOC125179318</name>
</gene>
<evidence type="ECO:0000313" key="3">
    <source>
        <dbReference type="Proteomes" id="UP000694843"/>
    </source>
</evidence>
<dbReference type="KEGG" id="hazt:125179318"/>
<dbReference type="InterPro" id="IPR007110">
    <property type="entry name" value="Ig-like_dom"/>
</dbReference>
<feature type="signal peptide" evidence="1">
    <location>
        <begin position="1"/>
        <end position="28"/>
    </location>
</feature>
<dbReference type="AlphaFoldDB" id="A0A979FUJ9"/>
<reference evidence="4" key="1">
    <citation type="submission" date="2025-08" db="UniProtKB">
        <authorList>
            <consortium name="RefSeq"/>
        </authorList>
    </citation>
    <scope>IDENTIFICATION</scope>
    <source>
        <tissue evidence="4">Whole organism</tissue>
    </source>
</reference>